<reference evidence="3" key="1">
    <citation type="submission" date="2022-11" db="UniProtKB">
        <authorList>
            <consortium name="WormBaseParasite"/>
        </authorList>
    </citation>
    <scope>IDENTIFICATION</scope>
</reference>
<organism evidence="2 3">
    <name type="scientific">Plectus sambesii</name>
    <dbReference type="NCBI Taxonomy" id="2011161"/>
    <lineage>
        <taxon>Eukaryota</taxon>
        <taxon>Metazoa</taxon>
        <taxon>Ecdysozoa</taxon>
        <taxon>Nematoda</taxon>
        <taxon>Chromadorea</taxon>
        <taxon>Plectida</taxon>
        <taxon>Plectina</taxon>
        <taxon>Plectoidea</taxon>
        <taxon>Plectidae</taxon>
        <taxon>Plectus</taxon>
    </lineage>
</organism>
<proteinExistence type="predicted"/>
<accession>A0A914W4Y3</accession>
<evidence type="ECO:0000313" key="2">
    <source>
        <dbReference type="Proteomes" id="UP000887566"/>
    </source>
</evidence>
<dbReference type="Proteomes" id="UP000887566">
    <property type="component" value="Unplaced"/>
</dbReference>
<dbReference type="Pfam" id="PF00078">
    <property type="entry name" value="RVT_1"/>
    <property type="match status" value="1"/>
</dbReference>
<dbReference type="PROSITE" id="PS50878">
    <property type="entry name" value="RT_POL"/>
    <property type="match status" value="1"/>
</dbReference>
<dbReference type="Gene3D" id="3.30.70.270">
    <property type="match status" value="1"/>
</dbReference>
<protein>
    <submittedName>
        <fullName evidence="3">Reverse transcriptase domain-containing protein</fullName>
    </submittedName>
</protein>
<feature type="domain" description="Reverse transcriptase" evidence="1">
    <location>
        <begin position="1"/>
        <end position="220"/>
    </location>
</feature>
<dbReference type="SUPFAM" id="SSF56672">
    <property type="entry name" value="DNA/RNA polymerases"/>
    <property type="match status" value="1"/>
</dbReference>
<sequence length="295" mass="33984">MMKLLEQVIDAQLRAASKVAPNQFGFTPGCSMTDAIFALWILIEKHCKKCQPLHFAFINMEKAYNWVPRELIWWALWKKRIPEQYVCIIQDMYCKAQAAVQTCYGKSAAFPVTIGVHQGSALSPYLFIAVFDVICEDLLEPAPWTMLYADDVVLSSRDQRDLERKLQKWKDWLHSHGLWLNISKTEYMATGLDTANNSTIHLDGAPITRVEEFKYLSSLLCEEGDINADIKNRMACGWLRWRECSGVLCDKKMPPQLKSKVYQRVVQPALLYGSECWAPAKRHEQMLHSTEMQML</sequence>
<evidence type="ECO:0000313" key="3">
    <source>
        <dbReference type="WBParaSite" id="PSAMB.scaffold3065size19800.g20261.t1"/>
    </source>
</evidence>
<dbReference type="PANTHER" id="PTHR47027:SF28">
    <property type="entry name" value="ENDONUCLEASE-REVERSE TRANSCRIPTASE"/>
    <property type="match status" value="1"/>
</dbReference>
<dbReference type="WBParaSite" id="PSAMB.scaffold3065size19800.g20261.t1">
    <property type="protein sequence ID" value="PSAMB.scaffold3065size19800.g20261.t1"/>
    <property type="gene ID" value="PSAMB.scaffold3065size19800.g20261"/>
</dbReference>
<keyword evidence="2" id="KW-1185">Reference proteome</keyword>
<evidence type="ECO:0000259" key="1">
    <source>
        <dbReference type="PROSITE" id="PS50878"/>
    </source>
</evidence>
<dbReference type="PANTHER" id="PTHR47027">
    <property type="entry name" value="REVERSE TRANSCRIPTASE DOMAIN-CONTAINING PROTEIN"/>
    <property type="match status" value="1"/>
</dbReference>
<dbReference type="CDD" id="cd01650">
    <property type="entry name" value="RT_nLTR_like"/>
    <property type="match status" value="1"/>
</dbReference>
<dbReference type="InterPro" id="IPR000477">
    <property type="entry name" value="RT_dom"/>
</dbReference>
<dbReference type="InterPro" id="IPR043502">
    <property type="entry name" value="DNA/RNA_pol_sf"/>
</dbReference>
<dbReference type="InterPro" id="IPR043128">
    <property type="entry name" value="Rev_trsase/Diguanyl_cyclase"/>
</dbReference>
<name>A0A914W4Y3_9BILA</name>
<dbReference type="AlphaFoldDB" id="A0A914W4Y3"/>